<keyword evidence="1" id="KW-1133">Transmembrane helix</keyword>
<sequence>MKPIYKVMLKAFVAGGTIFAAGQATWDFMFMDDDNFNQWKFMTNFVIFGLFMIIMVKYNYKSKIENNPDSNL</sequence>
<proteinExistence type="predicted"/>
<dbReference type="EMBL" id="JASMRN010000004">
    <property type="protein sequence ID" value="MEZ7514822.1"/>
    <property type="molecule type" value="Genomic_DNA"/>
</dbReference>
<evidence type="ECO:0000313" key="2">
    <source>
        <dbReference type="EMBL" id="MEZ7514822.1"/>
    </source>
</evidence>
<keyword evidence="1" id="KW-0812">Transmembrane</keyword>
<reference evidence="2 3" key="1">
    <citation type="submission" date="2023-05" db="EMBL/GenBank/DDBJ databases">
        <title>Adaptations of aquatic viruses from atmosphere-close ecosystems of the Central Arctic Ocean.</title>
        <authorList>
            <person name="Rahlff J."/>
            <person name="Holmfeldt K."/>
        </authorList>
    </citation>
    <scope>NUCLEOTIDE SEQUENCE [LARGE SCALE GENOMIC DNA]</scope>
    <source>
        <strain evidence="2 3">Arc14</strain>
    </source>
</reference>
<feature type="transmembrane region" description="Helical" evidence="1">
    <location>
        <begin position="38"/>
        <end position="56"/>
    </location>
</feature>
<accession>A0ABV4KAZ5</accession>
<evidence type="ECO:0000313" key="3">
    <source>
        <dbReference type="Proteomes" id="UP001568894"/>
    </source>
</evidence>
<dbReference type="Proteomes" id="UP001568894">
    <property type="component" value="Unassembled WGS sequence"/>
</dbReference>
<keyword evidence="3" id="KW-1185">Reference proteome</keyword>
<organism evidence="2 3">
    <name type="scientific">Flavobacterium frigidarium</name>
    <dbReference type="NCBI Taxonomy" id="99286"/>
    <lineage>
        <taxon>Bacteria</taxon>
        <taxon>Pseudomonadati</taxon>
        <taxon>Bacteroidota</taxon>
        <taxon>Flavobacteriia</taxon>
        <taxon>Flavobacteriales</taxon>
        <taxon>Flavobacteriaceae</taxon>
        <taxon>Flavobacterium</taxon>
    </lineage>
</organism>
<name>A0ABV4KAZ5_9FLAO</name>
<evidence type="ECO:0000256" key="1">
    <source>
        <dbReference type="SAM" id="Phobius"/>
    </source>
</evidence>
<comment type="caution">
    <text evidence="2">The sequence shown here is derived from an EMBL/GenBank/DDBJ whole genome shotgun (WGS) entry which is preliminary data.</text>
</comment>
<dbReference type="RefSeq" id="WP_371568943.1">
    <property type="nucleotide sequence ID" value="NZ_JASMRN010000004.1"/>
</dbReference>
<protein>
    <submittedName>
        <fullName evidence="2">Uncharacterized protein</fullName>
    </submittedName>
</protein>
<gene>
    <name evidence="2" type="ORF">QO192_05940</name>
</gene>
<keyword evidence="1" id="KW-0472">Membrane</keyword>
<feature type="transmembrane region" description="Helical" evidence="1">
    <location>
        <begin position="7"/>
        <end position="26"/>
    </location>
</feature>